<reference evidence="4 5" key="1">
    <citation type="submission" date="2020-07" db="EMBL/GenBank/DDBJ databases">
        <title>Complete genome sequence of Chitinibacter sp. 2T18.</title>
        <authorList>
            <person name="Bae J.-W."/>
            <person name="Choi J.-W."/>
        </authorList>
    </citation>
    <scope>NUCLEOTIDE SEQUENCE [LARGE SCALE GENOMIC DNA]</scope>
    <source>
        <strain evidence="4 5">2T18</strain>
    </source>
</reference>
<dbReference type="CDD" id="cd07361">
    <property type="entry name" value="MEMO_like"/>
    <property type="match status" value="1"/>
</dbReference>
<accession>A0A7H9BL20</accession>
<dbReference type="Pfam" id="PF01871">
    <property type="entry name" value="AMMECR1"/>
    <property type="match status" value="1"/>
</dbReference>
<dbReference type="InterPro" id="IPR027485">
    <property type="entry name" value="AMMECR1_N"/>
</dbReference>
<name>A0A7H9BL20_9NEIS</name>
<evidence type="ECO:0000259" key="3">
    <source>
        <dbReference type="PROSITE" id="PS51112"/>
    </source>
</evidence>
<dbReference type="PROSITE" id="PS51112">
    <property type="entry name" value="AMMECR1"/>
    <property type="match status" value="1"/>
</dbReference>
<dbReference type="Gene3D" id="3.40.830.10">
    <property type="entry name" value="LigB-like"/>
    <property type="match status" value="1"/>
</dbReference>
<gene>
    <name evidence="4" type="primary">amrB</name>
    <name evidence="4" type="ORF">HQ393_12325</name>
</gene>
<dbReference type="Proteomes" id="UP000509597">
    <property type="component" value="Chromosome"/>
</dbReference>
<organism evidence="4 5">
    <name type="scientific">Chitinibacter bivalviorum</name>
    <dbReference type="NCBI Taxonomy" id="2739434"/>
    <lineage>
        <taxon>Bacteria</taxon>
        <taxon>Pseudomonadati</taxon>
        <taxon>Pseudomonadota</taxon>
        <taxon>Betaproteobacteria</taxon>
        <taxon>Neisseriales</taxon>
        <taxon>Chitinibacteraceae</taxon>
        <taxon>Chitinibacter</taxon>
    </lineage>
</organism>
<evidence type="ECO:0000256" key="2">
    <source>
        <dbReference type="HAMAP-Rule" id="MF_00055"/>
    </source>
</evidence>
<dbReference type="InterPro" id="IPR002733">
    <property type="entry name" value="AMMECR1_domain"/>
</dbReference>
<dbReference type="SUPFAM" id="SSF143447">
    <property type="entry name" value="AMMECR1-like"/>
    <property type="match status" value="1"/>
</dbReference>
<dbReference type="NCBIfam" id="TIGR04335">
    <property type="entry name" value="AmmeMemoSam_A"/>
    <property type="match status" value="1"/>
</dbReference>
<comment type="similarity">
    <text evidence="1 2">Belongs to the MEMO1 family.</text>
</comment>
<dbReference type="HAMAP" id="MF_00055">
    <property type="entry name" value="MEMO1"/>
    <property type="match status" value="1"/>
</dbReference>
<dbReference type="RefSeq" id="WP_179355460.1">
    <property type="nucleotide sequence ID" value="NZ_CP058627.1"/>
</dbReference>
<feature type="domain" description="AMMECR1" evidence="3">
    <location>
        <begin position="281"/>
        <end position="464"/>
    </location>
</feature>
<dbReference type="InterPro" id="IPR027623">
    <property type="entry name" value="AmmeMemoSam_A"/>
</dbReference>
<keyword evidence="5" id="KW-1185">Reference proteome</keyword>
<dbReference type="PANTHER" id="PTHR11060">
    <property type="entry name" value="PROTEIN MEMO1"/>
    <property type="match status" value="1"/>
</dbReference>
<dbReference type="EMBL" id="CP058627">
    <property type="protein sequence ID" value="QLG88958.1"/>
    <property type="molecule type" value="Genomic_DNA"/>
</dbReference>
<evidence type="ECO:0000313" key="4">
    <source>
        <dbReference type="EMBL" id="QLG88958.1"/>
    </source>
</evidence>
<dbReference type="KEGG" id="chiz:HQ393_12325"/>
<protein>
    <recommendedName>
        <fullName evidence="2">MEMO1 family protein HQ393_12325</fullName>
    </recommendedName>
</protein>
<dbReference type="Gene3D" id="3.30.1490.150">
    <property type="entry name" value="Hypothetical protein ph0010, domain 2"/>
    <property type="match status" value="1"/>
</dbReference>
<dbReference type="Gene3D" id="3.30.700.20">
    <property type="entry name" value="Hypothetical protein ph0010, domain 1"/>
    <property type="match status" value="1"/>
</dbReference>
<proteinExistence type="inferred from homology"/>
<sequence>MFSMRSIRPPAVAGLFYPDDAAVLRRDIQDRIGHPKAHLPTPCALLVPHAGYVYSADIAASAYRLLAGGAAFERILLLGPAHRVAFRGFALPSVVAFHTPLGDVLVNEGMRQIALGLSGAVLDDAPHAQEHSLEVQLPFIQTLLPQCSILPIVVGDARREDLVRLIATLWDEQTLVILSSDFSHYSPYADAQRHDAKTMQHILAAEPLLNGEDACGCHALNALLVVAKARGLVAQQLDLRNSGDTAGDRVRVVGYGAVAWFGAVQPSTLSVQQKAVSHHEALGAALLQLARLNVAATVGIELDVDMPDLPELHEAGSTFVTLEREGRLRGCVGSIASARRLLDDVAHNARAAATQDWRFAPLSRAEWAGLRIEVSLLSRPAPFEVTSEQDACDQLVPLRDGVILEYHHHRATFLPQVWESLPEPRDFLAQLKLKAGLSAHFWSPEIRLQRYQVERWQAAEEVEP</sequence>
<dbReference type="PANTHER" id="PTHR11060:SF0">
    <property type="entry name" value="PROTEIN MEMO1"/>
    <property type="match status" value="1"/>
</dbReference>
<dbReference type="InterPro" id="IPR036071">
    <property type="entry name" value="AMMECR1_dom_sf"/>
</dbReference>
<evidence type="ECO:0000313" key="5">
    <source>
        <dbReference type="Proteomes" id="UP000509597"/>
    </source>
</evidence>
<dbReference type="Pfam" id="PF01875">
    <property type="entry name" value="Memo"/>
    <property type="match status" value="1"/>
</dbReference>
<dbReference type="AlphaFoldDB" id="A0A7H9BL20"/>
<evidence type="ECO:0000256" key="1">
    <source>
        <dbReference type="ARBA" id="ARBA00006315"/>
    </source>
</evidence>
<dbReference type="NCBIfam" id="TIGR04336">
    <property type="entry name" value="AmmeMemoSam_B"/>
    <property type="match status" value="1"/>
</dbReference>
<dbReference type="InterPro" id="IPR002737">
    <property type="entry name" value="MEMO1_fam"/>
</dbReference>